<reference evidence="2" key="1">
    <citation type="submission" date="2017-06" db="EMBL/GenBank/DDBJ databases">
        <title>Genome analysis of Fimbriiglobus ruber SP5, the first member of the order Planctomycetales with confirmed chitinolytic capability.</title>
        <authorList>
            <person name="Ravin N.V."/>
            <person name="Rakitin A.L."/>
            <person name="Ivanova A.A."/>
            <person name="Beletsky A.V."/>
            <person name="Kulichevskaya I.S."/>
            <person name="Mardanov A.V."/>
            <person name="Dedysh S.N."/>
        </authorList>
    </citation>
    <scope>NUCLEOTIDE SEQUENCE [LARGE SCALE GENOMIC DNA]</scope>
    <source>
        <strain evidence="2">SP5</strain>
    </source>
</reference>
<dbReference type="EMBL" id="NIDE01000017">
    <property type="protein sequence ID" value="OWK35699.1"/>
    <property type="molecule type" value="Genomic_DNA"/>
</dbReference>
<evidence type="ECO:0000313" key="2">
    <source>
        <dbReference type="Proteomes" id="UP000214646"/>
    </source>
</evidence>
<name>A0A225DEW8_9BACT</name>
<accession>A0A225DEW8</accession>
<gene>
    <name evidence="1" type="ORF">FRUB_08262</name>
</gene>
<dbReference type="AlphaFoldDB" id="A0A225DEW8"/>
<sequence length="74" mass="8186">MATSFNTRPFRGKDSRIVESIEFLPAWLKPSPEEVVASAKASEPNPQELRKRFAMWAGIDPLSGKPLCPNQSAT</sequence>
<organism evidence="1 2">
    <name type="scientific">Fimbriiglobus ruber</name>
    <dbReference type="NCBI Taxonomy" id="1908690"/>
    <lineage>
        <taxon>Bacteria</taxon>
        <taxon>Pseudomonadati</taxon>
        <taxon>Planctomycetota</taxon>
        <taxon>Planctomycetia</taxon>
        <taxon>Gemmatales</taxon>
        <taxon>Gemmataceae</taxon>
        <taxon>Fimbriiglobus</taxon>
    </lineage>
</organism>
<evidence type="ECO:0000313" key="1">
    <source>
        <dbReference type="EMBL" id="OWK35699.1"/>
    </source>
</evidence>
<comment type="caution">
    <text evidence="1">The sequence shown here is derived from an EMBL/GenBank/DDBJ whole genome shotgun (WGS) entry which is preliminary data.</text>
</comment>
<dbReference type="RefSeq" id="WP_088258854.1">
    <property type="nucleotide sequence ID" value="NZ_NIDE01000017.1"/>
</dbReference>
<dbReference type="Proteomes" id="UP000214646">
    <property type="component" value="Unassembled WGS sequence"/>
</dbReference>
<keyword evidence="2" id="KW-1185">Reference proteome</keyword>
<protein>
    <submittedName>
        <fullName evidence="1">Uncharacterized protein</fullName>
    </submittedName>
</protein>
<proteinExistence type="predicted"/>